<comment type="caution">
    <text evidence="2">The sequence shown here is derived from an EMBL/GenBank/DDBJ whole genome shotgun (WGS) entry which is preliminary data.</text>
</comment>
<evidence type="ECO:0000259" key="1">
    <source>
        <dbReference type="Pfam" id="PF16177"/>
    </source>
</evidence>
<proteinExistence type="predicted"/>
<gene>
    <name evidence="2" type="primary">ACS</name>
    <name evidence="2" type="ORF">SDJN03_23540</name>
</gene>
<name>A0AAV6MBU6_9ROSI</name>
<dbReference type="GO" id="GO:0006085">
    <property type="term" value="P:acetyl-CoA biosynthetic process"/>
    <property type="evidence" value="ECO:0007669"/>
    <property type="project" value="TreeGrafter"/>
</dbReference>
<dbReference type="Proteomes" id="UP000685013">
    <property type="component" value="Chromosome 15"/>
</dbReference>
<dbReference type="EMBL" id="JAGKQH010000015">
    <property type="protein sequence ID" value="KAG6579092.1"/>
    <property type="molecule type" value="Genomic_DNA"/>
</dbReference>
<evidence type="ECO:0000313" key="2">
    <source>
        <dbReference type="EMBL" id="KAG6579092.1"/>
    </source>
</evidence>
<dbReference type="InterPro" id="IPR032387">
    <property type="entry name" value="ACAS_N"/>
</dbReference>
<dbReference type="PANTHER" id="PTHR24095">
    <property type="entry name" value="ACETYL-COENZYME A SYNTHETASE"/>
    <property type="match status" value="1"/>
</dbReference>
<organism evidence="2 3">
    <name type="scientific">Cucurbita argyrosperma subsp. sororia</name>
    <dbReference type="NCBI Taxonomy" id="37648"/>
    <lineage>
        <taxon>Eukaryota</taxon>
        <taxon>Viridiplantae</taxon>
        <taxon>Streptophyta</taxon>
        <taxon>Embryophyta</taxon>
        <taxon>Tracheophyta</taxon>
        <taxon>Spermatophyta</taxon>
        <taxon>Magnoliopsida</taxon>
        <taxon>eudicotyledons</taxon>
        <taxon>Gunneridae</taxon>
        <taxon>Pentapetalae</taxon>
        <taxon>rosids</taxon>
        <taxon>fabids</taxon>
        <taxon>Cucurbitales</taxon>
        <taxon>Cucurbitaceae</taxon>
        <taxon>Cucurbiteae</taxon>
        <taxon>Cucurbita</taxon>
    </lineage>
</organism>
<dbReference type="AlphaFoldDB" id="A0AAV6MBU6"/>
<feature type="domain" description="Acetyl-coenzyme A synthetase N-terminal" evidence="1">
    <location>
        <begin position="109"/>
        <end position="171"/>
    </location>
</feature>
<dbReference type="GO" id="GO:0003987">
    <property type="term" value="F:acetate-CoA ligase activity"/>
    <property type="evidence" value="ECO:0007669"/>
    <property type="project" value="TreeGrafter"/>
</dbReference>
<dbReference type="Pfam" id="PF16177">
    <property type="entry name" value="ACAS_N"/>
    <property type="match status" value="1"/>
</dbReference>
<feature type="non-terminal residue" evidence="2">
    <location>
        <position position="1"/>
    </location>
</feature>
<accession>A0AAV6MBU6</accession>
<keyword evidence="3" id="KW-1185">Reference proteome</keyword>
<sequence length="210" mass="24422">MISNGTIWSSRTLPFYKNVPLVNNMNSNFLLGNSLAKPFKARLHLKVHKPRLEIASCGSKRKKELNRNQEKAYITIDNIDVEEYLGEHEIVFPSQEFSQQAHIPTTQKYLDMYKKSIEEPSEFWSEIASSEFYWTKQWNHHQPFSHNLHISQGNINIQWFKGGITNICYNCIDRNIEGGLGDKIAMYWEGNEPAFDASLTYTHLLHQVSQ</sequence>
<evidence type="ECO:0000313" key="3">
    <source>
        <dbReference type="Proteomes" id="UP000685013"/>
    </source>
</evidence>
<protein>
    <submittedName>
        <fullName evidence="2">Acetyl-coenzyme A synthetase, chloroplastic/glyoxysomal</fullName>
    </submittedName>
</protein>
<dbReference type="PANTHER" id="PTHR24095:SF14">
    <property type="entry name" value="ACETYL-COENZYME A SYNTHETASE 1"/>
    <property type="match status" value="1"/>
</dbReference>
<reference evidence="2 3" key="1">
    <citation type="journal article" date="2021" name="Hortic Res">
        <title>The domestication of Cucurbita argyrosperma as revealed by the genome of its wild relative.</title>
        <authorList>
            <person name="Barrera-Redondo J."/>
            <person name="Sanchez-de la Vega G."/>
            <person name="Aguirre-Liguori J.A."/>
            <person name="Castellanos-Morales G."/>
            <person name="Gutierrez-Guerrero Y.T."/>
            <person name="Aguirre-Dugua X."/>
            <person name="Aguirre-Planter E."/>
            <person name="Tenaillon M.I."/>
            <person name="Lira-Saade R."/>
            <person name="Eguiarte L.E."/>
        </authorList>
    </citation>
    <scope>NUCLEOTIDE SEQUENCE [LARGE SCALE GENOMIC DNA]</scope>
    <source>
        <strain evidence="2">JBR-2021</strain>
    </source>
</reference>